<dbReference type="RefSeq" id="WP_006462877.1">
    <property type="nucleotide sequence ID" value="NZ_AEEC02000009.1"/>
</dbReference>
<dbReference type="InterPro" id="IPR006083">
    <property type="entry name" value="PRK/URK"/>
</dbReference>
<name>A0AAI9IFD5_9BURK</name>
<gene>
    <name evidence="2" type="ORF">HFRIS_008476</name>
</gene>
<accession>A0AAI9IFD5</accession>
<dbReference type="SUPFAM" id="SSF52540">
    <property type="entry name" value="P-loop containing nucleoside triphosphate hydrolases"/>
    <property type="match status" value="1"/>
</dbReference>
<dbReference type="Proteomes" id="UP000006772">
    <property type="component" value="Unassembled WGS sequence"/>
</dbReference>
<dbReference type="AlphaFoldDB" id="A0AAI9IFD5"/>
<dbReference type="Pfam" id="PF00485">
    <property type="entry name" value="PRK"/>
    <property type="match status" value="1"/>
</dbReference>
<dbReference type="NCBIfam" id="NF006743">
    <property type="entry name" value="PRK09270.1-2"/>
    <property type="match status" value="1"/>
</dbReference>
<dbReference type="InterPro" id="IPR027417">
    <property type="entry name" value="P-loop_NTPase"/>
</dbReference>
<feature type="domain" description="Phosphoribulokinase/uridine kinase" evidence="1">
    <location>
        <begin position="21"/>
        <end position="202"/>
    </location>
</feature>
<evidence type="ECO:0000259" key="1">
    <source>
        <dbReference type="Pfam" id="PF00485"/>
    </source>
</evidence>
<dbReference type="PANTHER" id="PTHR10285">
    <property type="entry name" value="URIDINE KINASE"/>
    <property type="match status" value="1"/>
</dbReference>
<dbReference type="EMBL" id="AEEC02000009">
    <property type="protein sequence ID" value="EOA05163.1"/>
    <property type="molecule type" value="Genomic_DNA"/>
</dbReference>
<dbReference type="GO" id="GO:0005524">
    <property type="term" value="F:ATP binding"/>
    <property type="evidence" value="ECO:0007669"/>
    <property type="project" value="InterPro"/>
</dbReference>
<sequence>MIPAVFRDRLDALLASGQRTILGLAGPPGCGKSTLAQALLDHAGSRAAVLPMDGYHLANAELARLGRAARKGAEDTFDSAGFVHLLSRLRSQVADEMVYAPQFLREIEEAIAGSIAISADIPLIITEGNYLLLDRGHWSRVRPLLDEVWYVEVDPALRLERLVARHVQFGRSRADAEAWVMNSDEINAALIAKTRDRADRIFRWD</sequence>
<dbReference type="GO" id="GO:0016301">
    <property type="term" value="F:kinase activity"/>
    <property type="evidence" value="ECO:0007669"/>
    <property type="project" value="UniProtKB-KW"/>
</dbReference>
<evidence type="ECO:0000313" key="3">
    <source>
        <dbReference type="Proteomes" id="UP000006772"/>
    </source>
</evidence>
<organism evidence="2 3">
    <name type="scientific">Herbaspirillum frisingense GSF30</name>
    <dbReference type="NCBI Taxonomy" id="864073"/>
    <lineage>
        <taxon>Bacteria</taxon>
        <taxon>Pseudomonadati</taxon>
        <taxon>Pseudomonadota</taxon>
        <taxon>Betaproteobacteria</taxon>
        <taxon>Burkholderiales</taxon>
        <taxon>Oxalobacteraceae</taxon>
        <taxon>Herbaspirillum</taxon>
    </lineage>
</organism>
<dbReference type="Gene3D" id="3.40.50.300">
    <property type="entry name" value="P-loop containing nucleotide triphosphate hydrolases"/>
    <property type="match status" value="2"/>
</dbReference>
<reference evidence="2 3" key="1">
    <citation type="journal article" date="2013" name="Front. Microbiol.">
        <title>The genome of the endophytic bacterium H. frisingense GSF30(T) identifies diverse strategies in the Herbaspirillum genus to interact with plants.</title>
        <authorList>
            <person name="Straub D."/>
            <person name="Rothballer M."/>
            <person name="Hartmann A."/>
            <person name="Ludewig U."/>
        </authorList>
    </citation>
    <scope>NUCLEOTIDE SEQUENCE [LARGE SCALE GENOMIC DNA]</scope>
    <source>
        <strain evidence="2 3">GSF30</strain>
    </source>
</reference>
<keyword evidence="2" id="KW-0808">Transferase</keyword>
<comment type="caution">
    <text evidence="2">The sequence shown here is derived from an EMBL/GenBank/DDBJ whole genome shotgun (WGS) entry which is preliminary data.</text>
</comment>
<proteinExistence type="predicted"/>
<evidence type="ECO:0000313" key="2">
    <source>
        <dbReference type="EMBL" id="EOA05163.1"/>
    </source>
</evidence>
<protein>
    <submittedName>
        <fullName evidence="2">Panthothenate kinase</fullName>
    </submittedName>
</protein>
<keyword evidence="2" id="KW-0418">Kinase</keyword>